<dbReference type="Proteomes" id="UP000663846">
    <property type="component" value="Unassembled WGS sequence"/>
</dbReference>
<evidence type="ECO:0000256" key="1">
    <source>
        <dbReference type="SAM" id="MobiDB-lite"/>
    </source>
</evidence>
<evidence type="ECO:0000313" key="3">
    <source>
        <dbReference type="Proteomes" id="UP000663846"/>
    </source>
</evidence>
<evidence type="ECO:0000313" key="2">
    <source>
        <dbReference type="EMBL" id="CAE6379064.1"/>
    </source>
</evidence>
<organism evidence="2 3">
    <name type="scientific">Rhizoctonia solani</name>
    <dbReference type="NCBI Taxonomy" id="456999"/>
    <lineage>
        <taxon>Eukaryota</taxon>
        <taxon>Fungi</taxon>
        <taxon>Dikarya</taxon>
        <taxon>Basidiomycota</taxon>
        <taxon>Agaricomycotina</taxon>
        <taxon>Agaricomycetes</taxon>
        <taxon>Cantharellales</taxon>
        <taxon>Ceratobasidiaceae</taxon>
        <taxon>Rhizoctonia</taxon>
    </lineage>
</organism>
<feature type="region of interest" description="Disordered" evidence="1">
    <location>
        <begin position="1"/>
        <end position="37"/>
    </location>
</feature>
<proteinExistence type="predicted"/>
<reference evidence="2" key="1">
    <citation type="submission" date="2021-01" db="EMBL/GenBank/DDBJ databases">
        <authorList>
            <person name="Kaushik A."/>
        </authorList>
    </citation>
    <scope>NUCLEOTIDE SEQUENCE</scope>
    <source>
        <strain evidence="2">AG1-1C</strain>
    </source>
</reference>
<accession>A0A8H3A293</accession>
<dbReference type="AlphaFoldDB" id="A0A8H3A293"/>
<name>A0A8H3A293_9AGAM</name>
<feature type="compositionally biased region" description="Basic and acidic residues" evidence="1">
    <location>
        <begin position="25"/>
        <end position="37"/>
    </location>
</feature>
<gene>
    <name evidence="2" type="ORF">RDB_LOCUS32655</name>
</gene>
<sequence length="69" mass="7925">MAAAKKQKIKTKQLRKGTRPYKYSKAKDEQMRDGMRDTTHIYQITKKELKKTEKKTVSVEDVAAGLLAL</sequence>
<comment type="caution">
    <text evidence="2">The sequence shown here is derived from an EMBL/GenBank/DDBJ whole genome shotgun (WGS) entry which is preliminary data.</text>
</comment>
<dbReference type="EMBL" id="CAJMWS010000208">
    <property type="protein sequence ID" value="CAE6379064.1"/>
    <property type="molecule type" value="Genomic_DNA"/>
</dbReference>
<feature type="compositionally biased region" description="Basic residues" evidence="1">
    <location>
        <begin position="1"/>
        <end position="24"/>
    </location>
</feature>
<protein>
    <submittedName>
        <fullName evidence="2">Uncharacterized protein</fullName>
    </submittedName>
</protein>